<dbReference type="CDD" id="cd06561">
    <property type="entry name" value="AlkD_like"/>
    <property type="match status" value="1"/>
</dbReference>
<evidence type="ECO:0000313" key="1">
    <source>
        <dbReference type="EMBL" id="PIP17365.1"/>
    </source>
</evidence>
<proteinExistence type="predicted"/>
<dbReference type="InterPro" id="IPR014825">
    <property type="entry name" value="DNA_alkylation"/>
</dbReference>
<evidence type="ECO:0000313" key="2">
    <source>
        <dbReference type="Proteomes" id="UP000231480"/>
    </source>
</evidence>
<dbReference type="AlphaFoldDB" id="A0A2G9YDR0"/>
<accession>A0A2G9YDR0</accession>
<organism evidence="1 2">
    <name type="scientific">Candidatus Portnoybacteria bacterium CG23_combo_of_CG06-09_8_20_14_all_37_13</name>
    <dbReference type="NCBI Taxonomy" id="1974819"/>
    <lineage>
        <taxon>Bacteria</taxon>
        <taxon>Candidatus Portnoyibacteriota</taxon>
    </lineage>
</organism>
<reference evidence="1 2" key="1">
    <citation type="submission" date="2017-09" db="EMBL/GenBank/DDBJ databases">
        <title>Depth-based differentiation of microbial function through sediment-hosted aquifers and enrichment of novel symbionts in the deep terrestrial subsurface.</title>
        <authorList>
            <person name="Probst A.J."/>
            <person name="Ladd B."/>
            <person name="Jarett J.K."/>
            <person name="Geller-Mcgrath D.E."/>
            <person name="Sieber C.M."/>
            <person name="Emerson J.B."/>
            <person name="Anantharaman K."/>
            <person name="Thomas B.C."/>
            <person name="Malmstrom R."/>
            <person name="Stieglmeier M."/>
            <person name="Klingl A."/>
            <person name="Woyke T."/>
            <person name="Ryan C.M."/>
            <person name="Banfield J.F."/>
        </authorList>
    </citation>
    <scope>NUCLEOTIDE SEQUENCE [LARGE SCALE GENOMIC DNA]</scope>
    <source>
        <strain evidence="1">CG23_combo_of_CG06-09_8_20_14_all_37_13</strain>
    </source>
</reference>
<dbReference type="SUPFAM" id="SSF48371">
    <property type="entry name" value="ARM repeat"/>
    <property type="match status" value="1"/>
</dbReference>
<name>A0A2G9YDR0_9BACT</name>
<dbReference type="EMBL" id="PCRH01000007">
    <property type="protein sequence ID" value="PIP17365.1"/>
    <property type="molecule type" value="Genomic_DNA"/>
</dbReference>
<dbReference type="PANTHER" id="PTHR34070">
    <property type="entry name" value="ARMADILLO-TYPE FOLD"/>
    <property type="match status" value="1"/>
</dbReference>
<dbReference type="Gene3D" id="1.25.10.90">
    <property type="match status" value="1"/>
</dbReference>
<dbReference type="Pfam" id="PF08713">
    <property type="entry name" value="DNA_alkylation"/>
    <property type="match status" value="1"/>
</dbReference>
<comment type="caution">
    <text evidence="1">The sequence shown here is derived from an EMBL/GenBank/DDBJ whole genome shotgun (WGS) entry which is preliminary data.</text>
</comment>
<gene>
    <name evidence="1" type="ORF">COX44_00280</name>
</gene>
<sequence>MKQFIFKIRKELKANIDAEYKKGEIKFFKEKIKTYGVRTPAVRKIAGKYFLPIKNLGKKKIFALAESLLESGYSEEATIAFEWALRLKKQYQKPDFKIFESWLKKYVSNWAKCDDFCSHAFAELILQFPKFLPKLNVWAKSKNRWLKRASAVILIYPIKKDKQFLNKVFEICSILLEDKDDLVQKGYGWLLKETSNLYQKQVFGYVMRKKAKEK</sequence>
<protein>
    <submittedName>
        <fullName evidence="1">DNA alkylation repair protein</fullName>
    </submittedName>
</protein>
<dbReference type="PANTHER" id="PTHR34070:SF1">
    <property type="entry name" value="DNA ALKYLATION REPAIR PROTEIN"/>
    <property type="match status" value="1"/>
</dbReference>
<dbReference type="InterPro" id="IPR016024">
    <property type="entry name" value="ARM-type_fold"/>
</dbReference>
<dbReference type="Proteomes" id="UP000231480">
    <property type="component" value="Unassembled WGS sequence"/>
</dbReference>